<dbReference type="PANTHER" id="PTHR35399">
    <property type="entry name" value="SLR8030 PROTEIN"/>
    <property type="match status" value="1"/>
</dbReference>
<dbReference type="AlphaFoldDB" id="A0A368L0F8"/>
<evidence type="ECO:0000313" key="1">
    <source>
        <dbReference type="EMBL" id="RCS57043.1"/>
    </source>
</evidence>
<name>A0A368L0F8_9BURK</name>
<protein>
    <submittedName>
        <fullName evidence="1">PhoX family phosphatase</fullName>
    </submittedName>
</protein>
<proteinExistence type="predicted"/>
<gene>
    <name evidence="1" type="ORF">DU000_09560</name>
</gene>
<accession>A0A368L0F8</accession>
<dbReference type="EMBL" id="QPGB01000004">
    <property type="protein sequence ID" value="RCS57043.1"/>
    <property type="molecule type" value="Genomic_DNA"/>
</dbReference>
<dbReference type="InterPro" id="IPR008557">
    <property type="entry name" value="PhoX"/>
</dbReference>
<sequence length="826" mass="86504">MLCGLQRGCITYGALTVTTSFEHDPLAAVLAAEEAVTNPRGGPEFLGIAQARLDRRGFLRGLGSGAALSAFGLTGVSLSACGGGSGTASSASPAPARISALSFALVDKSRNDQLTVPTGYTARAFYRTGDPIGTPTSPAPAAYSNVGTDAASTYTQRAGDCHDGIEYYGLNDAGTAADYTGGNRRGVLAMNHEYIVSQFLHQQGDRDGAPGSAKTATEADREVALHGVSVVEVMRQTGGAFSATGTWDYNVTSTFNRRITALTRIEMSGPARGNPALITKYSPAGTHTRGTLNNCGSGYTFWGTYLTCEENWAGYFTRNTTTDNANRGGSTAKSVISLNRYGVTGDRYRWGTLAAPDAATMATNAVSDTGNDRFDRWNANLLALDRSLDYANAANTFGWVVEIDPYNPNATPKKRTALGRFAHEAAVMTKPAVGQPLAVYMGDDSRGDYIYKFVSQATWSAADVAPTSLSANRMALGDKYLDSGTLYAARFNADGTGTWLPLTITNPAIVAATNYTFSDQADVLINARLAGDAVGATRMDRPEWGAVNPLNNEIYFTLTENNSSGTTGRRGTTAGSGNVIDAANPRYFSDARSATSTTTAATNTGNPFGHIIRIREDANNPASLSFTWDVYLFGAQADADPTRVNLSGLSTANDFARADGLWFSDATNIAWIQTDDSGAFLDQTNCMMLAALPGSVAERRALTAQAPSTAVSGSTPVGAELAATFAGATVTASTLRRFLVGPRDCEITGVADTPDGRTMFVNVQHPGEDTAAANVVAAAGTAGAGDFNSYWPAAERAPGSTANINGPRPRSATVVITKDDGGQIGL</sequence>
<evidence type="ECO:0000313" key="2">
    <source>
        <dbReference type="Proteomes" id="UP000252357"/>
    </source>
</evidence>
<dbReference type="PANTHER" id="PTHR35399:SF2">
    <property type="entry name" value="DUF839 DOMAIN-CONTAINING PROTEIN"/>
    <property type="match status" value="1"/>
</dbReference>
<dbReference type="Pfam" id="PF05787">
    <property type="entry name" value="PhoX"/>
    <property type="match status" value="1"/>
</dbReference>
<dbReference type="Proteomes" id="UP000252357">
    <property type="component" value="Unassembled WGS sequence"/>
</dbReference>
<keyword evidence="2" id="KW-1185">Reference proteome</keyword>
<reference evidence="1 2" key="1">
    <citation type="journal article" date="2018" name="Int. J. Syst. Evol. Microbiol.">
        <title>Parvibium lacunae gen. nov., sp. nov., a new member of the family Alcaligenaceae isolated from a freshwater pond.</title>
        <authorList>
            <person name="Chen W.M."/>
            <person name="Xie P.B."/>
            <person name="Hsu M.Y."/>
            <person name="Sheu S.Y."/>
        </authorList>
    </citation>
    <scope>NUCLEOTIDE SEQUENCE [LARGE SCALE GENOMIC DNA]</scope>
    <source>
        <strain evidence="1 2">KMB9</strain>
    </source>
</reference>
<comment type="caution">
    <text evidence="1">The sequence shown here is derived from an EMBL/GenBank/DDBJ whole genome shotgun (WGS) entry which is preliminary data.</text>
</comment>
<organism evidence="1 2">
    <name type="scientific">Parvibium lacunae</name>
    <dbReference type="NCBI Taxonomy" id="1888893"/>
    <lineage>
        <taxon>Bacteria</taxon>
        <taxon>Pseudomonadati</taxon>
        <taxon>Pseudomonadota</taxon>
        <taxon>Betaproteobacteria</taxon>
        <taxon>Burkholderiales</taxon>
        <taxon>Alcaligenaceae</taxon>
        <taxon>Parvibium</taxon>
    </lineage>
</organism>